<dbReference type="EMBL" id="BMZQ01000002">
    <property type="protein sequence ID" value="GHD17774.1"/>
    <property type="molecule type" value="Genomic_DNA"/>
</dbReference>
<evidence type="ECO:0000313" key="3">
    <source>
        <dbReference type="EMBL" id="GHD17774.1"/>
    </source>
</evidence>
<reference evidence="3" key="1">
    <citation type="journal article" date="2014" name="Int. J. Syst. Evol. Microbiol.">
        <title>Complete genome sequence of Corynebacterium casei LMG S-19264T (=DSM 44701T), isolated from a smear-ripened cheese.</title>
        <authorList>
            <consortium name="US DOE Joint Genome Institute (JGI-PGF)"/>
            <person name="Walter F."/>
            <person name="Albersmeier A."/>
            <person name="Kalinowski J."/>
            <person name="Ruckert C."/>
        </authorList>
    </citation>
    <scope>NUCLEOTIDE SEQUENCE</scope>
    <source>
        <strain evidence="3">KCTC 42249</strain>
    </source>
</reference>
<reference evidence="3" key="2">
    <citation type="submission" date="2020-09" db="EMBL/GenBank/DDBJ databases">
        <authorList>
            <person name="Sun Q."/>
            <person name="Kim S."/>
        </authorList>
    </citation>
    <scope>NUCLEOTIDE SEQUENCE</scope>
    <source>
        <strain evidence="3">KCTC 42249</strain>
    </source>
</reference>
<dbReference type="Proteomes" id="UP000630142">
    <property type="component" value="Unassembled WGS sequence"/>
</dbReference>
<dbReference type="Gene3D" id="3.10.310.50">
    <property type="match status" value="1"/>
</dbReference>
<evidence type="ECO:0000313" key="4">
    <source>
        <dbReference type="Proteomes" id="UP000630142"/>
    </source>
</evidence>
<keyword evidence="4" id="KW-1185">Reference proteome</keyword>
<feature type="transmembrane region" description="Helical" evidence="1">
    <location>
        <begin position="39"/>
        <end position="61"/>
    </location>
</feature>
<dbReference type="PANTHER" id="PTHR30373">
    <property type="entry name" value="UPF0603 PROTEIN YGCG"/>
    <property type="match status" value="1"/>
</dbReference>
<accession>A0A8J3DQ04</accession>
<evidence type="ECO:0000256" key="1">
    <source>
        <dbReference type="SAM" id="Phobius"/>
    </source>
</evidence>
<dbReference type="RefSeq" id="WP_189504706.1">
    <property type="nucleotide sequence ID" value="NZ_BMZQ01000002.1"/>
</dbReference>
<keyword evidence="1" id="KW-0812">Transmembrane</keyword>
<gene>
    <name evidence="3" type="ORF">GCM10016234_27300</name>
</gene>
<dbReference type="PANTHER" id="PTHR30373:SF8">
    <property type="entry name" value="BLL7265 PROTEIN"/>
    <property type="match status" value="1"/>
</dbReference>
<protein>
    <recommendedName>
        <fullName evidence="2">TPM domain-containing protein</fullName>
    </recommendedName>
</protein>
<keyword evidence="1" id="KW-0472">Membrane</keyword>
<name>A0A8J3DQ04_9HYPH</name>
<dbReference type="AlphaFoldDB" id="A0A8J3DQ04"/>
<dbReference type="InterPro" id="IPR007621">
    <property type="entry name" value="TPM_dom"/>
</dbReference>
<dbReference type="Pfam" id="PF04536">
    <property type="entry name" value="TPM_phosphatase"/>
    <property type="match status" value="1"/>
</dbReference>
<keyword evidence="1" id="KW-1133">Transmembrane helix</keyword>
<proteinExistence type="predicted"/>
<feature type="transmembrane region" description="Helical" evidence="1">
    <location>
        <begin position="73"/>
        <end position="92"/>
    </location>
</feature>
<evidence type="ECO:0000259" key="2">
    <source>
        <dbReference type="Pfam" id="PF04536"/>
    </source>
</evidence>
<organism evidence="3 4">
    <name type="scientific">Tianweitania populi</name>
    <dbReference type="NCBI Taxonomy" id="1607949"/>
    <lineage>
        <taxon>Bacteria</taxon>
        <taxon>Pseudomonadati</taxon>
        <taxon>Pseudomonadota</taxon>
        <taxon>Alphaproteobacteria</taxon>
        <taxon>Hyphomicrobiales</taxon>
        <taxon>Phyllobacteriaceae</taxon>
        <taxon>Tianweitania</taxon>
    </lineage>
</organism>
<sequence length="211" mass="22993">MIPHINAHDHERVAAAIREAEAQTSGEIYCVLARQSGDYFYAAGFSVLCAMVVADIAAAFILDHLWVSLRLPLFAALEGAAVLTVLGLLWFFPSLRLQLVPRRTLYRTAHDNALRQFLSRNVHRTQGRTGILIFVSLAEHYATVLADEGIAEKVPQEAWNAIIANLVKAAKAGQLADGYVQAVGAAGQLLAAHFPVGTDDRNELDDHLAEI</sequence>
<comment type="caution">
    <text evidence="3">The sequence shown here is derived from an EMBL/GenBank/DDBJ whole genome shotgun (WGS) entry which is preliminary data.</text>
</comment>
<feature type="domain" description="TPM" evidence="2">
    <location>
        <begin position="107"/>
        <end position="188"/>
    </location>
</feature>